<evidence type="ECO:0000313" key="4">
    <source>
        <dbReference type="EMBL" id="KAH6595466.1"/>
    </source>
</evidence>
<feature type="coiled-coil region" evidence="1">
    <location>
        <begin position="88"/>
        <end position="151"/>
    </location>
</feature>
<name>A0ABQ8FC77_9FUNG</name>
<keyword evidence="5" id="KW-1185">Reference proteome</keyword>
<feature type="signal peptide" evidence="3">
    <location>
        <begin position="1"/>
        <end position="19"/>
    </location>
</feature>
<feature type="region of interest" description="Disordered" evidence="2">
    <location>
        <begin position="32"/>
        <end position="59"/>
    </location>
</feature>
<accession>A0ABQ8FC77</accession>
<proteinExistence type="predicted"/>
<keyword evidence="1" id="KW-0175">Coiled coil</keyword>
<sequence length="174" mass="19494">MKLAIASTTFLFAMMAVQAAVISVTSSTDVNLVKRAPNGDGETEESPTTDQPSPASTSQIPLTKEENEKIDKIYSKLYVEIFGVRNPVFNKLDEITDLKNLMQEIEEERGEKSPSELVEVDAALAEAKEVLADLEKELEMLEAEREKKRVAYLEIKNGTALGDYDLLRKYLDYE</sequence>
<evidence type="ECO:0000256" key="2">
    <source>
        <dbReference type="SAM" id="MobiDB-lite"/>
    </source>
</evidence>
<dbReference type="EMBL" id="JAFCIX010000305">
    <property type="protein sequence ID" value="KAH6595466.1"/>
    <property type="molecule type" value="Genomic_DNA"/>
</dbReference>
<evidence type="ECO:0000256" key="1">
    <source>
        <dbReference type="SAM" id="Coils"/>
    </source>
</evidence>
<evidence type="ECO:0000313" key="5">
    <source>
        <dbReference type="Proteomes" id="UP001648503"/>
    </source>
</evidence>
<organism evidence="4 5">
    <name type="scientific">Batrachochytrium salamandrivorans</name>
    <dbReference type="NCBI Taxonomy" id="1357716"/>
    <lineage>
        <taxon>Eukaryota</taxon>
        <taxon>Fungi</taxon>
        <taxon>Fungi incertae sedis</taxon>
        <taxon>Chytridiomycota</taxon>
        <taxon>Chytridiomycota incertae sedis</taxon>
        <taxon>Chytridiomycetes</taxon>
        <taxon>Rhizophydiales</taxon>
        <taxon>Rhizophydiales incertae sedis</taxon>
        <taxon>Batrachochytrium</taxon>
    </lineage>
</organism>
<evidence type="ECO:0000256" key="3">
    <source>
        <dbReference type="SAM" id="SignalP"/>
    </source>
</evidence>
<gene>
    <name evidence="4" type="ORF">BASA50_005804</name>
</gene>
<reference evidence="4 5" key="1">
    <citation type="submission" date="2021-02" db="EMBL/GenBank/DDBJ databases">
        <title>Variation within the Batrachochytrium salamandrivorans European outbreak.</title>
        <authorList>
            <person name="Kelly M."/>
            <person name="Pasmans F."/>
            <person name="Shea T.P."/>
            <person name="Munoz J.F."/>
            <person name="Carranza S."/>
            <person name="Cuomo C.A."/>
            <person name="Martel A."/>
        </authorList>
    </citation>
    <scope>NUCLEOTIDE SEQUENCE [LARGE SCALE GENOMIC DNA]</scope>
    <source>
        <strain evidence="4 5">AMFP18/2</strain>
    </source>
</reference>
<feature type="compositionally biased region" description="Polar residues" evidence="2">
    <location>
        <begin position="48"/>
        <end position="59"/>
    </location>
</feature>
<comment type="caution">
    <text evidence="4">The sequence shown here is derived from an EMBL/GenBank/DDBJ whole genome shotgun (WGS) entry which is preliminary data.</text>
</comment>
<protein>
    <submittedName>
        <fullName evidence="4">Uncharacterized protein</fullName>
    </submittedName>
</protein>
<keyword evidence="3" id="KW-0732">Signal</keyword>
<dbReference type="Proteomes" id="UP001648503">
    <property type="component" value="Unassembled WGS sequence"/>
</dbReference>
<feature type="chain" id="PRO_5046103437" evidence="3">
    <location>
        <begin position="20"/>
        <end position="174"/>
    </location>
</feature>